<evidence type="ECO:0000256" key="9">
    <source>
        <dbReference type="PIRSR" id="PIRSR000005-2"/>
    </source>
</evidence>
<evidence type="ECO:0000259" key="11">
    <source>
        <dbReference type="PROSITE" id="PS51007"/>
    </source>
</evidence>
<evidence type="ECO:0000256" key="7">
    <source>
        <dbReference type="ARBA" id="ARBA00023004"/>
    </source>
</evidence>
<evidence type="ECO:0000313" key="12">
    <source>
        <dbReference type="EMBL" id="OAD19810.1"/>
    </source>
</evidence>
<dbReference type="InterPro" id="IPR036909">
    <property type="entry name" value="Cyt_c-like_dom_sf"/>
</dbReference>
<feature type="binding site" description="axial binding residue" evidence="9">
    <location>
        <position position="74"/>
    </location>
    <ligand>
        <name>heme c</name>
        <dbReference type="ChEBI" id="CHEBI:61717"/>
        <label>1</label>
    </ligand>
    <ligandPart>
        <name>Fe</name>
        <dbReference type="ChEBI" id="CHEBI:18248"/>
    </ligandPart>
</feature>
<evidence type="ECO:0000256" key="2">
    <source>
        <dbReference type="ARBA" id="ARBA00022448"/>
    </source>
</evidence>
<dbReference type="Gene3D" id="1.10.760.10">
    <property type="entry name" value="Cytochrome c-like domain"/>
    <property type="match status" value="2"/>
</dbReference>
<feature type="transmembrane region" description="Helical" evidence="10">
    <location>
        <begin position="20"/>
        <end position="42"/>
    </location>
</feature>
<name>A0A176RVM8_9GAMM</name>
<evidence type="ECO:0000256" key="4">
    <source>
        <dbReference type="ARBA" id="ARBA00022723"/>
    </source>
</evidence>
<comment type="caution">
    <text evidence="12">The sequence shown here is derived from an EMBL/GenBank/DDBJ whole genome shotgun (WGS) entry which is preliminary data.</text>
</comment>
<dbReference type="InterPro" id="IPR050597">
    <property type="entry name" value="Cytochrome_c_Oxidase_Subunit"/>
</dbReference>
<protein>
    <submittedName>
        <fullName evidence="12">Cytochrome c4</fullName>
    </submittedName>
</protein>
<dbReference type="GO" id="GO:0005506">
    <property type="term" value="F:iron ion binding"/>
    <property type="evidence" value="ECO:0007669"/>
    <property type="project" value="InterPro"/>
</dbReference>
<keyword evidence="10" id="KW-0472">Membrane</keyword>
<evidence type="ECO:0000256" key="1">
    <source>
        <dbReference type="ARBA" id="ARBA00004418"/>
    </source>
</evidence>
<evidence type="ECO:0000256" key="3">
    <source>
        <dbReference type="ARBA" id="ARBA00022617"/>
    </source>
</evidence>
<keyword evidence="13" id="KW-1185">Reference proteome</keyword>
<dbReference type="InterPro" id="IPR009056">
    <property type="entry name" value="Cyt_c-like_dom"/>
</dbReference>
<evidence type="ECO:0000313" key="13">
    <source>
        <dbReference type="Proteomes" id="UP000076962"/>
    </source>
</evidence>
<keyword evidence="5" id="KW-0574">Periplasm</keyword>
<gene>
    <name evidence="12" type="ORF">THIOM_004530</name>
</gene>
<dbReference type="GO" id="GO:0009055">
    <property type="term" value="F:electron transfer activity"/>
    <property type="evidence" value="ECO:0007669"/>
    <property type="project" value="InterPro"/>
</dbReference>
<evidence type="ECO:0000256" key="8">
    <source>
        <dbReference type="PIRSR" id="PIRSR000005-1"/>
    </source>
</evidence>
<accession>A0A176RVM8</accession>
<keyword evidence="4 9" id="KW-0479">Metal-binding</keyword>
<feature type="domain" description="Cytochrome c" evidence="11">
    <location>
        <begin position="51"/>
        <end position="168"/>
    </location>
</feature>
<evidence type="ECO:0000256" key="6">
    <source>
        <dbReference type="ARBA" id="ARBA00022982"/>
    </source>
</evidence>
<evidence type="ECO:0000256" key="10">
    <source>
        <dbReference type="SAM" id="Phobius"/>
    </source>
</evidence>
<feature type="binding site" description="covalent" evidence="8">
    <location>
        <position position="73"/>
    </location>
    <ligand>
        <name>heme c</name>
        <dbReference type="ChEBI" id="CHEBI:61717"/>
        <label>1</label>
    </ligand>
</feature>
<keyword evidence="3 8" id="KW-0349">Heme</keyword>
<dbReference type="PANTHER" id="PTHR33751">
    <property type="entry name" value="CBB3-TYPE CYTOCHROME C OXIDASE SUBUNIT FIXP"/>
    <property type="match status" value="1"/>
</dbReference>
<keyword evidence="2" id="KW-0813">Transport</keyword>
<feature type="domain" description="Cytochrome c" evidence="11">
    <location>
        <begin position="186"/>
        <end position="269"/>
    </location>
</feature>
<dbReference type="PANTHER" id="PTHR33751:SF9">
    <property type="entry name" value="CYTOCHROME C4"/>
    <property type="match status" value="1"/>
</dbReference>
<dbReference type="GO" id="GO:0020037">
    <property type="term" value="F:heme binding"/>
    <property type="evidence" value="ECO:0007669"/>
    <property type="project" value="InterPro"/>
</dbReference>
<organism evidence="12 13">
    <name type="scientific">Candidatus Thiomargarita nelsonii</name>
    <dbReference type="NCBI Taxonomy" id="1003181"/>
    <lineage>
        <taxon>Bacteria</taxon>
        <taxon>Pseudomonadati</taxon>
        <taxon>Pseudomonadota</taxon>
        <taxon>Gammaproteobacteria</taxon>
        <taxon>Thiotrichales</taxon>
        <taxon>Thiotrichaceae</taxon>
        <taxon>Thiomargarita</taxon>
    </lineage>
</organism>
<dbReference type="Pfam" id="PF00034">
    <property type="entry name" value="Cytochrom_C"/>
    <property type="match status" value="2"/>
</dbReference>
<dbReference type="SUPFAM" id="SSF46626">
    <property type="entry name" value="Cytochrome c"/>
    <property type="match status" value="2"/>
</dbReference>
<feature type="binding site" description="covalent" evidence="8">
    <location>
        <position position="70"/>
    </location>
    <ligand>
        <name>heme c</name>
        <dbReference type="ChEBI" id="CHEBI:61717"/>
        <label>1</label>
    </ligand>
</feature>
<comment type="subcellular location">
    <subcellularLocation>
        <location evidence="1">Periplasm</location>
    </subcellularLocation>
</comment>
<dbReference type="AlphaFoldDB" id="A0A176RVM8"/>
<evidence type="ECO:0000256" key="5">
    <source>
        <dbReference type="ARBA" id="ARBA00022764"/>
    </source>
</evidence>
<dbReference type="Proteomes" id="UP000076962">
    <property type="component" value="Unassembled WGS sequence"/>
</dbReference>
<dbReference type="EMBL" id="LUTY01002656">
    <property type="protein sequence ID" value="OAD19810.1"/>
    <property type="molecule type" value="Genomic_DNA"/>
</dbReference>
<proteinExistence type="predicted"/>
<keyword evidence="10" id="KW-0812">Transmembrane</keyword>
<comment type="PTM">
    <text evidence="8">Binds 2 heme c groups covalently per subunit.</text>
</comment>
<feature type="binding site" description="covalent" evidence="8">
    <location>
        <position position="203"/>
    </location>
    <ligand>
        <name>heme c</name>
        <dbReference type="ChEBI" id="CHEBI:61717"/>
        <label>2</label>
    </ligand>
</feature>
<keyword evidence="6" id="KW-0249">Electron transport</keyword>
<dbReference type="InterPro" id="IPR024167">
    <property type="entry name" value="Cytochrome_c4-like"/>
</dbReference>
<sequence length="275" mass="30309">MQIMTHQCQNIMKNLLKRLYNYRLLFLATIILAGSGLTYWIINRPSGIDEAARQAGELLARNGRDNIPPCVACHGANGEGNFDAGFPRLAGLHPGYIAKQLQDFARDPMQTGVKLEPIARDYSKTPRIYSDLTVFTPGTRKDATMNAIAKALTPTDIQNLAVYFGSLPFEATPQAVDFQTLERGADLALRGKPEYGMPSCISCHGPDGRGFGPHFPPLAGQPPQYIINQINKWQTGERDNDNLALMQNIANQLTDGDKLNAAAYFSNRSLSVKRK</sequence>
<dbReference type="GO" id="GO:0042597">
    <property type="term" value="C:periplasmic space"/>
    <property type="evidence" value="ECO:0007669"/>
    <property type="project" value="UniProtKB-SubCell"/>
</dbReference>
<keyword evidence="7 9" id="KW-0408">Iron</keyword>
<dbReference type="PIRSF" id="PIRSF000005">
    <property type="entry name" value="Cytochrome_c4"/>
    <property type="match status" value="1"/>
</dbReference>
<feature type="binding site" description="covalent" evidence="8">
    <location>
        <position position="200"/>
    </location>
    <ligand>
        <name>heme c</name>
        <dbReference type="ChEBI" id="CHEBI:61717"/>
        <label>2</label>
    </ligand>
</feature>
<reference evidence="12 13" key="1">
    <citation type="submission" date="2016-05" db="EMBL/GenBank/DDBJ databases">
        <title>Single-cell genome of chain-forming Candidatus Thiomargarita nelsonii and comparison to other large sulfur-oxidizing bacteria.</title>
        <authorList>
            <person name="Winkel M."/>
            <person name="Salman V."/>
            <person name="Woyke T."/>
            <person name="Schulz-Vogt H."/>
            <person name="Richter M."/>
            <person name="Flood B."/>
            <person name="Bailey J."/>
            <person name="Amann R."/>
            <person name="Mussmann M."/>
        </authorList>
    </citation>
    <scope>NUCLEOTIDE SEQUENCE [LARGE SCALE GENOMIC DNA]</scope>
    <source>
        <strain evidence="12 13">THI036</strain>
    </source>
</reference>
<dbReference type="PROSITE" id="PS51007">
    <property type="entry name" value="CYTC"/>
    <property type="match status" value="2"/>
</dbReference>
<feature type="binding site" description="axial binding residue" evidence="9">
    <location>
        <position position="246"/>
    </location>
    <ligand>
        <name>heme c</name>
        <dbReference type="ChEBI" id="CHEBI:61717"/>
        <label>2</label>
    </ligand>
    <ligandPart>
        <name>Fe</name>
        <dbReference type="ChEBI" id="CHEBI:18248"/>
    </ligandPart>
</feature>
<feature type="binding site" description="axial binding residue" evidence="9">
    <location>
        <position position="145"/>
    </location>
    <ligand>
        <name>heme c</name>
        <dbReference type="ChEBI" id="CHEBI:61717"/>
        <label>1</label>
    </ligand>
    <ligandPart>
        <name>Fe</name>
        <dbReference type="ChEBI" id="CHEBI:18248"/>
    </ligandPart>
</feature>
<feature type="binding site" description="axial binding residue" evidence="9">
    <location>
        <position position="204"/>
    </location>
    <ligand>
        <name>heme c</name>
        <dbReference type="ChEBI" id="CHEBI:61717"/>
        <label>2</label>
    </ligand>
    <ligandPart>
        <name>Fe</name>
        <dbReference type="ChEBI" id="CHEBI:18248"/>
    </ligandPart>
</feature>
<keyword evidence="10" id="KW-1133">Transmembrane helix</keyword>